<accession>A0AAG5CZ81</accession>
<keyword evidence="2" id="KW-1185">Reference proteome</keyword>
<evidence type="ECO:0000313" key="1">
    <source>
        <dbReference type="EnsemblMetazoa" id="ENSAATROPP003703"/>
    </source>
</evidence>
<dbReference type="Proteomes" id="UP000075880">
    <property type="component" value="Unassembled WGS sequence"/>
</dbReference>
<proteinExistence type="predicted"/>
<dbReference type="AlphaFoldDB" id="A0AAG5CZ81"/>
<protein>
    <submittedName>
        <fullName evidence="1">Uncharacterized protein</fullName>
    </submittedName>
</protein>
<dbReference type="EnsemblMetazoa" id="ENSAATROPT003858">
    <property type="protein sequence ID" value="ENSAATROPP003703"/>
    <property type="gene ID" value="ENSAATROPG003050"/>
</dbReference>
<organism evidence="1 2">
    <name type="scientific">Anopheles atroparvus</name>
    <name type="common">European mosquito</name>
    <dbReference type="NCBI Taxonomy" id="41427"/>
    <lineage>
        <taxon>Eukaryota</taxon>
        <taxon>Metazoa</taxon>
        <taxon>Ecdysozoa</taxon>
        <taxon>Arthropoda</taxon>
        <taxon>Hexapoda</taxon>
        <taxon>Insecta</taxon>
        <taxon>Pterygota</taxon>
        <taxon>Neoptera</taxon>
        <taxon>Endopterygota</taxon>
        <taxon>Diptera</taxon>
        <taxon>Nematocera</taxon>
        <taxon>Culicoidea</taxon>
        <taxon>Culicidae</taxon>
        <taxon>Anophelinae</taxon>
        <taxon>Anopheles</taxon>
    </lineage>
</organism>
<reference evidence="1" key="1">
    <citation type="submission" date="2024-04" db="UniProtKB">
        <authorList>
            <consortium name="EnsemblMetazoa"/>
        </authorList>
    </citation>
    <scope>IDENTIFICATION</scope>
    <source>
        <strain evidence="1">EBRO</strain>
    </source>
</reference>
<name>A0AAG5CZ81_ANOAO</name>
<sequence length="63" mass="7218">MQRYALVPIEAQRYPQGRQGCTFRRWSVRPTAAITVRLTAWDIPPSVTAGRPPRAHFTIQLVQ</sequence>
<evidence type="ECO:0000313" key="2">
    <source>
        <dbReference type="Proteomes" id="UP000075880"/>
    </source>
</evidence>